<proteinExistence type="predicted"/>
<reference evidence="1" key="1">
    <citation type="submission" date="2016-10" db="EMBL/GenBank/DDBJ databases">
        <authorList>
            <person name="de Groot N.N."/>
        </authorList>
    </citation>
    <scope>NUCLEOTIDE SEQUENCE</scope>
</reference>
<gene>
    <name evidence="1" type="ORF">MNB_SM-5-391</name>
</gene>
<protein>
    <submittedName>
        <fullName evidence="1">Uncharacterized protein</fullName>
    </submittedName>
</protein>
<dbReference type="EMBL" id="FPHH01000063">
    <property type="protein sequence ID" value="SFV61713.1"/>
    <property type="molecule type" value="Genomic_DNA"/>
</dbReference>
<evidence type="ECO:0000313" key="1">
    <source>
        <dbReference type="EMBL" id="SFV61713.1"/>
    </source>
</evidence>
<accession>A0A1W1C7J6</accession>
<name>A0A1W1C7J6_9ZZZZ</name>
<organism evidence="1">
    <name type="scientific">hydrothermal vent metagenome</name>
    <dbReference type="NCBI Taxonomy" id="652676"/>
    <lineage>
        <taxon>unclassified sequences</taxon>
        <taxon>metagenomes</taxon>
        <taxon>ecological metagenomes</taxon>
    </lineage>
</organism>
<dbReference type="AlphaFoldDB" id="A0A1W1C7J6"/>
<sequence>MQDKAMLIQLGYTPNDALVEQFKKIKQNTTGYEKIEKHIMDLNDHLKVDNAYVALSNSKDYLKIKIESPTPELAQEAHEKIKHFSEKFKVQVEKIPNKETYYILGA</sequence>